<sequence>MDSVKLEFFTLLNIKQFHKDLELVKFTYSLASSCSAIKNKGV</sequence>
<dbReference type="AlphaFoldDB" id="A0A1I0ZT67"/>
<proteinExistence type="predicted"/>
<evidence type="ECO:0000313" key="2">
    <source>
        <dbReference type="Proteomes" id="UP000198790"/>
    </source>
</evidence>
<accession>A0A1I0ZT67</accession>
<name>A0A1I0ZT67_9BACT</name>
<organism evidence="1 2">
    <name type="scientific">Algoriphagus aquimarinus</name>
    <dbReference type="NCBI Taxonomy" id="237018"/>
    <lineage>
        <taxon>Bacteria</taxon>
        <taxon>Pseudomonadati</taxon>
        <taxon>Bacteroidota</taxon>
        <taxon>Cytophagia</taxon>
        <taxon>Cytophagales</taxon>
        <taxon>Cyclobacteriaceae</taxon>
        <taxon>Algoriphagus</taxon>
    </lineage>
</organism>
<reference evidence="1 2" key="1">
    <citation type="submission" date="2016-10" db="EMBL/GenBank/DDBJ databases">
        <authorList>
            <person name="de Groot N.N."/>
        </authorList>
    </citation>
    <scope>NUCLEOTIDE SEQUENCE [LARGE SCALE GENOMIC DNA]</scope>
    <source>
        <strain evidence="1 2">DSM 23399</strain>
    </source>
</reference>
<dbReference type="Proteomes" id="UP000198790">
    <property type="component" value="Unassembled WGS sequence"/>
</dbReference>
<protein>
    <submittedName>
        <fullName evidence="1">Uncharacterized protein</fullName>
    </submittedName>
</protein>
<evidence type="ECO:0000313" key="1">
    <source>
        <dbReference type="EMBL" id="SFB27558.1"/>
    </source>
</evidence>
<keyword evidence="2" id="KW-1185">Reference proteome</keyword>
<dbReference type="EMBL" id="FOKK01000006">
    <property type="protein sequence ID" value="SFB27558.1"/>
    <property type="molecule type" value="Genomic_DNA"/>
</dbReference>
<gene>
    <name evidence="1" type="ORF">SAMN04489723_106231</name>
</gene>